<protein>
    <submittedName>
        <fullName evidence="1">Uncharacterized protein</fullName>
    </submittedName>
</protein>
<dbReference type="Gene3D" id="3.30.460.40">
    <property type="match status" value="1"/>
</dbReference>
<sequence length="146" mass="16556">MELDNDFKEFLQLLNQYKVEFLIVGGYAVAFHGYPRYTGDFDIWINASGENADNLIRAVDAFGFETEGLQNLNFETETIAFHLGTPPIRIDIMNQISGVKFNECFSRRIVTEVNGVTSNYIGLPDLLKNKKASGRLKDLNDIENLQ</sequence>
<dbReference type="AlphaFoldDB" id="A0A369QGT8"/>
<proteinExistence type="predicted"/>
<name>A0A369QGT8_9BACT</name>
<accession>A0A369QGT8</accession>
<comment type="caution">
    <text evidence="1">The sequence shown here is derived from an EMBL/GenBank/DDBJ whole genome shotgun (WGS) entry which is preliminary data.</text>
</comment>
<evidence type="ECO:0000313" key="2">
    <source>
        <dbReference type="Proteomes" id="UP000253919"/>
    </source>
</evidence>
<dbReference type="OrthoDB" id="121150at2"/>
<gene>
    <name evidence="1" type="ORF">AHMF7616_00077</name>
</gene>
<organism evidence="1 2">
    <name type="scientific">Adhaeribacter pallidiroseus</name>
    <dbReference type="NCBI Taxonomy" id="2072847"/>
    <lineage>
        <taxon>Bacteria</taxon>
        <taxon>Pseudomonadati</taxon>
        <taxon>Bacteroidota</taxon>
        <taxon>Cytophagia</taxon>
        <taxon>Cytophagales</taxon>
        <taxon>Hymenobacteraceae</taxon>
        <taxon>Adhaeribacter</taxon>
    </lineage>
</organism>
<keyword evidence="2" id="KW-1185">Reference proteome</keyword>
<evidence type="ECO:0000313" key="1">
    <source>
        <dbReference type="EMBL" id="RDC61498.1"/>
    </source>
</evidence>
<dbReference type="SUPFAM" id="SSF81301">
    <property type="entry name" value="Nucleotidyltransferase"/>
    <property type="match status" value="1"/>
</dbReference>
<dbReference type="RefSeq" id="WP_115371080.1">
    <property type="nucleotide sequence ID" value="NZ_QASA01000001.1"/>
</dbReference>
<dbReference type="EMBL" id="QASA01000001">
    <property type="protein sequence ID" value="RDC61498.1"/>
    <property type="molecule type" value="Genomic_DNA"/>
</dbReference>
<dbReference type="Proteomes" id="UP000253919">
    <property type="component" value="Unassembled WGS sequence"/>
</dbReference>
<reference evidence="1 2" key="1">
    <citation type="submission" date="2018-04" db="EMBL/GenBank/DDBJ databases">
        <title>Adhaeribacter sp. HMF7616 genome sequencing and assembly.</title>
        <authorList>
            <person name="Kang H."/>
            <person name="Kang J."/>
            <person name="Cha I."/>
            <person name="Kim H."/>
            <person name="Joh K."/>
        </authorList>
    </citation>
    <scope>NUCLEOTIDE SEQUENCE [LARGE SCALE GENOMIC DNA]</scope>
    <source>
        <strain evidence="1 2">HMF7616</strain>
    </source>
</reference>
<dbReference type="InterPro" id="IPR043519">
    <property type="entry name" value="NT_sf"/>
</dbReference>